<accession>A0AAU9JP22</accession>
<reference evidence="2" key="1">
    <citation type="submission" date="2021-09" db="EMBL/GenBank/DDBJ databases">
        <authorList>
            <consortium name="AG Swart"/>
            <person name="Singh M."/>
            <person name="Singh A."/>
            <person name="Seah K."/>
            <person name="Emmerich C."/>
        </authorList>
    </citation>
    <scope>NUCLEOTIDE SEQUENCE</scope>
    <source>
        <strain evidence="2">ATCC30299</strain>
    </source>
</reference>
<sequence length="504" mass="58018">MGRRQELDVSNWQFNIENEKYNSQPKGYLTAFDSAHDQETPKRAFEKDDSDSSQENFTSRPSSTSSYFRESFSTFSGAPSRRISLKPNFKENNTENQPAEIQKEYDSIDKVTNEAGSEVKKPVILYSQKQNILANRQTRESEAAEERYMQKRRADLSEFERSIVERAKVVELPFNETIKNLEFSSQEEEISQLIIQRHARDSIASVFNDMSFDTSDEELVYQTKLNTLQNSIIEQIPFGDITNQSDISIGSPLSIDTIPNDNTLDSTEDEEFLYNPALMNIPSAPSILKNPSKKTPHTNEKFGLKRKYVAPSQDNENRRYPIRNRIKPVQHWRNERIVYDESNIILGVDVKDEGYLTKSDEKIYNREPKRPKLREKEVQQECQFPIYDPKTNKEVLEKVIYPKSSWVCDEEAKGKIVIVGEDDRIKLIVVSLKPDETIDLGIINSRAMGIIMMSGCFATQVTIHESVLKLSQWDAFSVPPKNKLTITNTSQKCSTKVHLQIEKI</sequence>
<comment type="caution">
    <text evidence="2">The sequence shown here is derived from an EMBL/GenBank/DDBJ whole genome shotgun (WGS) entry which is preliminary data.</text>
</comment>
<keyword evidence="3" id="KW-1185">Reference proteome</keyword>
<organism evidence="2 3">
    <name type="scientific">Blepharisma stoltei</name>
    <dbReference type="NCBI Taxonomy" id="1481888"/>
    <lineage>
        <taxon>Eukaryota</taxon>
        <taxon>Sar</taxon>
        <taxon>Alveolata</taxon>
        <taxon>Ciliophora</taxon>
        <taxon>Postciliodesmatophora</taxon>
        <taxon>Heterotrichea</taxon>
        <taxon>Heterotrichida</taxon>
        <taxon>Blepharismidae</taxon>
        <taxon>Blepharisma</taxon>
    </lineage>
</organism>
<feature type="region of interest" description="Disordered" evidence="1">
    <location>
        <begin position="36"/>
        <end position="66"/>
    </location>
</feature>
<dbReference type="EMBL" id="CAJZBQ010000040">
    <property type="protein sequence ID" value="CAG9326256.1"/>
    <property type="molecule type" value="Genomic_DNA"/>
</dbReference>
<feature type="compositionally biased region" description="Basic and acidic residues" evidence="1">
    <location>
        <begin position="36"/>
        <end position="47"/>
    </location>
</feature>
<feature type="compositionally biased region" description="Low complexity" evidence="1">
    <location>
        <begin position="57"/>
        <end position="66"/>
    </location>
</feature>
<name>A0AAU9JP22_9CILI</name>
<gene>
    <name evidence="2" type="ORF">BSTOLATCC_MIC40687</name>
</gene>
<proteinExistence type="predicted"/>
<protein>
    <submittedName>
        <fullName evidence="2">Uncharacterized protein</fullName>
    </submittedName>
</protein>
<evidence type="ECO:0000313" key="2">
    <source>
        <dbReference type="EMBL" id="CAG9326256.1"/>
    </source>
</evidence>
<dbReference type="Proteomes" id="UP001162131">
    <property type="component" value="Unassembled WGS sequence"/>
</dbReference>
<evidence type="ECO:0000256" key="1">
    <source>
        <dbReference type="SAM" id="MobiDB-lite"/>
    </source>
</evidence>
<evidence type="ECO:0000313" key="3">
    <source>
        <dbReference type="Proteomes" id="UP001162131"/>
    </source>
</evidence>
<dbReference type="AlphaFoldDB" id="A0AAU9JP22"/>